<organism evidence="1">
    <name type="scientific">Brassica napus</name>
    <name type="common">Rape</name>
    <dbReference type="NCBI Taxonomy" id="3708"/>
    <lineage>
        <taxon>Eukaryota</taxon>
        <taxon>Viridiplantae</taxon>
        <taxon>Streptophyta</taxon>
        <taxon>Embryophyta</taxon>
        <taxon>Tracheophyta</taxon>
        <taxon>Spermatophyta</taxon>
        <taxon>Magnoliopsida</taxon>
        <taxon>eudicotyledons</taxon>
        <taxon>Gunneridae</taxon>
        <taxon>Pentapetalae</taxon>
        <taxon>rosids</taxon>
        <taxon>malvids</taxon>
        <taxon>Brassicales</taxon>
        <taxon>Brassicaceae</taxon>
        <taxon>Brassiceae</taxon>
        <taxon>Brassica</taxon>
    </lineage>
</organism>
<dbReference type="EMBL" id="HG994368">
    <property type="protein sequence ID" value="CAF1822015.1"/>
    <property type="molecule type" value="Genomic_DNA"/>
</dbReference>
<protein>
    <submittedName>
        <fullName evidence="1">(rape) hypothetical protein</fullName>
    </submittedName>
</protein>
<sequence>MPNQAIVSIRIEGTRTSLNQITNIISNSEPNIASPSPSVGAQIPSPSLLEQQTLSQQLGQTRQVSSSIPQHLSLQQMPMLNYHIAQRSPSVSRTIQVQQHQGQYGNVLEQQAGMYGAIKFGDSSSVQQNISRAALLGQSGHLPIHITLQLEPQPSYWQLPRYSFLPYYLLVYLVPPRQQSGLVEGSQCHPGSYGQQLQGMRVMESLNLSSQMRANPALYAQQLSNPGQIIQ</sequence>
<reference evidence="1" key="1">
    <citation type="submission" date="2021-01" db="EMBL/GenBank/DDBJ databases">
        <authorList>
            <consortium name="Genoscope - CEA"/>
            <person name="William W."/>
        </authorList>
    </citation>
    <scope>NUCLEOTIDE SEQUENCE</scope>
</reference>
<dbReference type="AlphaFoldDB" id="A0A816JBP3"/>
<proteinExistence type="predicted"/>
<name>A0A816JBP3_BRANA</name>
<gene>
    <name evidence="1" type="ORF">DARMORV10_C04P16470.1</name>
</gene>
<accession>A0A816JBP3</accession>
<evidence type="ECO:0000313" key="1">
    <source>
        <dbReference type="EMBL" id="CAF1822015.1"/>
    </source>
</evidence>
<dbReference type="Proteomes" id="UP001295469">
    <property type="component" value="Chromosome C04"/>
</dbReference>